<dbReference type="CDD" id="cd07153">
    <property type="entry name" value="Fur_like"/>
    <property type="match status" value="1"/>
</dbReference>
<dbReference type="Proteomes" id="UP000294614">
    <property type="component" value="Unassembled WGS sequence"/>
</dbReference>
<dbReference type="SUPFAM" id="SSF46785">
    <property type="entry name" value="Winged helix' DNA-binding domain"/>
    <property type="match status" value="1"/>
</dbReference>
<feature type="binding site" evidence="13">
    <location>
        <position position="141"/>
    </location>
    <ligand>
        <name>Zn(2+)</name>
        <dbReference type="ChEBI" id="CHEBI:29105"/>
    </ligand>
</feature>
<dbReference type="GO" id="GO:0045892">
    <property type="term" value="P:negative regulation of DNA-templated transcription"/>
    <property type="evidence" value="ECO:0007669"/>
    <property type="project" value="TreeGrafter"/>
</dbReference>
<dbReference type="PANTHER" id="PTHR33202">
    <property type="entry name" value="ZINC UPTAKE REGULATION PROTEIN"/>
    <property type="match status" value="1"/>
</dbReference>
<evidence type="ECO:0000256" key="1">
    <source>
        <dbReference type="ARBA" id="ARBA00004496"/>
    </source>
</evidence>
<evidence type="ECO:0000256" key="3">
    <source>
        <dbReference type="ARBA" id="ARBA00011738"/>
    </source>
</evidence>
<feature type="binding site" evidence="14">
    <location>
        <position position="116"/>
    </location>
    <ligand>
        <name>Fe cation</name>
        <dbReference type="ChEBI" id="CHEBI:24875"/>
    </ligand>
</feature>
<dbReference type="RefSeq" id="WP_132871397.1">
    <property type="nucleotide sequence ID" value="NZ_JAJUHT010000002.1"/>
</dbReference>
<comment type="subunit">
    <text evidence="3">Homodimer.</text>
</comment>
<evidence type="ECO:0000256" key="12">
    <source>
        <dbReference type="ARBA" id="ARBA00023163"/>
    </source>
</evidence>
<protein>
    <recommendedName>
        <fullName evidence="4">Ferric uptake regulation protein</fullName>
    </recommendedName>
</protein>
<keyword evidence="6" id="KW-0678">Repressor</keyword>
<dbReference type="Pfam" id="PF01475">
    <property type="entry name" value="FUR"/>
    <property type="match status" value="1"/>
</dbReference>
<dbReference type="EMBL" id="SMGG01000003">
    <property type="protein sequence ID" value="TCK61811.1"/>
    <property type="molecule type" value="Genomic_DNA"/>
</dbReference>
<gene>
    <name evidence="15" type="ORF">C8D98_0317</name>
</gene>
<keyword evidence="12" id="KW-0804">Transcription</keyword>
<dbReference type="GO" id="GO:1900376">
    <property type="term" value="P:regulation of secondary metabolite biosynthetic process"/>
    <property type="evidence" value="ECO:0007669"/>
    <property type="project" value="TreeGrafter"/>
</dbReference>
<organism evidence="15 16">
    <name type="scientific">Seleniivibrio woodruffii</name>
    <dbReference type="NCBI Taxonomy" id="1078050"/>
    <lineage>
        <taxon>Bacteria</taxon>
        <taxon>Pseudomonadati</taxon>
        <taxon>Deferribacterota</taxon>
        <taxon>Deferribacteres</taxon>
        <taxon>Deferribacterales</taxon>
        <taxon>Geovibrionaceae</taxon>
        <taxon>Seleniivibrio</taxon>
    </lineage>
</organism>
<accession>A0A4V2PS89</accession>
<dbReference type="GO" id="GO:0000976">
    <property type="term" value="F:transcription cis-regulatory region binding"/>
    <property type="evidence" value="ECO:0007669"/>
    <property type="project" value="TreeGrafter"/>
</dbReference>
<dbReference type="GO" id="GO:0008270">
    <property type="term" value="F:zinc ion binding"/>
    <property type="evidence" value="ECO:0007669"/>
    <property type="project" value="TreeGrafter"/>
</dbReference>
<evidence type="ECO:0000256" key="11">
    <source>
        <dbReference type="ARBA" id="ARBA00023125"/>
    </source>
</evidence>
<comment type="subcellular location">
    <subcellularLocation>
        <location evidence="1">Cytoplasm</location>
    </subcellularLocation>
</comment>
<dbReference type="Gene3D" id="1.10.10.10">
    <property type="entry name" value="Winged helix-like DNA-binding domain superfamily/Winged helix DNA-binding domain"/>
    <property type="match status" value="1"/>
</dbReference>
<evidence type="ECO:0000256" key="8">
    <source>
        <dbReference type="ARBA" id="ARBA00022833"/>
    </source>
</evidence>
<keyword evidence="7 13" id="KW-0479">Metal-binding</keyword>
<keyword evidence="5" id="KW-0963">Cytoplasm</keyword>
<proteinExistence type="inferred from homology"/>
<dbReference type="OrthoDB" id="8659436at2"/>
<keyword evidence="9 14" id="KW-0408">Iron</keyword>
<evidence type="ECO:0000256" key="4">
    <source>
        <dbReference type="ARBA" id="ARBA00020910"/>
    </source>
</evidence>
<evidence type="ECO:0000256" key="7">
    <source>
        <dbReference type="ARBA" id="ARBA00022723"/>
    </source>
</evidence>
<reference evidence="15 16" key="1">
    <citation type="submission" date="2019-03" db="EMBL/GenBank/DDBJ databases">
        <title>Genomic Encyclopedia of Type Strains, Phase IV (KMG-IV): sequencing the most valuable type-strain genomes for metagenomic binning, comparative biology and taxonomic classification.</title>
        <authorList>
            <person name="Goeker M."/>
        </authorList>
    </citation>
    <scope>NUCLEOTIDE SEQUENCE [LARGE SCALE GENOMIC DNA]</scope>
    <source>
        <strain evidence="15 16">DSM 24984</strain>
    </source>
</reference>
<name>A0A4V2PS89_9BACT</name>
<dbReference type="GO" id="GO:0005829">
    <property type="term" value="C:cytosol"/>
    <property type="evidence" value="ECO:0007669"/>
    <property type="project" value="TreeGrafter"/>
</dbReference>
<keyword evidence="11" id="KW-0238">DNA-binding</keyword>
<evidence type="ECO:0000256" key="5">
    <source>
        <dbReference type="ARBA" id="ARBA00022490"/>
    </source>
</evidence>
<comment type="caution">
    <text evidence="15">The sequence shown here is derived from an EMBL/GenBank/DDBJ whole genome shotgun (WGS) entry which is preliminary data.</text>
</comment>
<feature type="binding site" evidence="13">
    <location>
        <position position="101"/>
    </location>
    <ligand>
        <name>Zn(2+)</name>
        <dbReference type="ChEBI" id="CHEBI:29105"/>
    </ligand>
</feature>
<evidence type="ECO:0000256" key="9">
    <source>
        <dbReference type="ARBA" id="ARBA00023004"/>
    </source>
</evidence>
<dbReference type="FunFam" id="3.30.1490.190:FF:000001">
    <property type="entry name" value="Ferric uptake regulation protein"/>
    <property type="match status" value="1"/>
</dbReference>
<dbReference type="InterPro" id="IPR002481">
    <property type="entry name" value="FUR"/>
</dbReference>
<dbReference type="Gene3D" id="3.30.1490.190">
    <property type="match status" value="1"/>
</dbReference>
<feature type="binding site" evidence="14">
    <location>
        <position position="97"/>
    </location>
    <ligand>
        <name>Fe cation</name>
        <dbReference type="ChEBI" id="CHEBI:24875"/>
    </ligand>
</feature>
<evidence type="ECO:0000256" key="6">
    <source>
        <dbReference type="ARBA" id="ARBA00022491"/>
    </source>
</evidence>
<dbReference type="InterPro" id="IPR036388">
    <property type="entry name" value="WH-like_DNA-bd_sf"/>
</dbReference>
<feature type="binding site" evidence="14">
    <location>
        <position position="133"/>
    </location>
    <ligand>
        <name>Fe cation</name>
        <dbReference type="ChEBI" id="CHEBI:24875"/>
    </ligand>
</feature>
<keyword evidence="10" id="KW-0805">Transcription regulation</keyword>
<comment type="cofactor">
    <cofactor evidence="13">
        <name>Zn(2+)</name>
        <dbReference type="ChEBI" id="CHEBI:29105"/>
    </cofactor>
    <text evidence="13">Binds 1 zinc ion per subunit.</text>
</comment>
<evidence type="ECO:0000256" key="14">
    <source>
        <dbReference type="PIRSR" id="PIRSR602481-2"/>
    </source>
</evidence>
<dbReference type="InterPro" id="IPR036390">
    <property type="entry name" value="WH_DNA-bd_sf"/>
</dbReference>
<dbReference type="GO" id="GO:0003700">
    <property type="term" value="F:DNA-binding transcription factor activity"/>
    <property type="evidence" value="ECO:0007669"/>
    <property type="project" value="InterPro"/>
</dbReference>
<evidence type="ECO:0000256" key="13">
    <source>
        <dbReference type="PIRSR" id="PIRSR602481-1"/>
    </source>
</evidence>
<feature type="binding site" evidence="13">
    <location>
        <position position="104"/>
    </location>
    <ligand>
        <name>Zn(2+)</name>
        <dbReference type="ChEBI" id="CHEBI:29105"/>
    </ligand>
</feature>
<dbReference type="InterPro" id="IPR043135">
    <property type="entry name" value="Fur_C"/>
</dbReference>
<comment type="cofactor">
    <cofactor evidence="14">
        <name>Mn(2+)</name>
        <dbReference type="ChEBI" id="CHEBI:29035"/>
    </cofactor>
    <cofactor evidence="14">
        <name>Fe(2+)</name>
        <dbReference type="ChEBI" id="CHEBI:29033"/>
    </cofactor>
    <text evidence="14">Binds 1 Mn(2+) or Fe(2+) ion per subunit.</text>
</comment>
<sequence length="147" mass="17082">MTLNQKDIYGIFTKYLSEQNLRMTTQRELILKTFCKQKKHVTAEQLYEILKKIDPTIGHATVYRTMKLLTEAGIARELNFGEGSVRYEPDTAKEHHDHLVCVKCGENIEFLDEEIETLQNRIVNKYGYKLVDHSLNLYGICPKCQKG</sequence>
<keyword evidence="8 13" id="KW-0862">Zinc</keyword>
<keyword evidence="16" id="KW-1185">Reference proteome</keyword>
<evidence type="ECO:0000256" key="10">
    <source>
        <dbReference type="ARBA" id="ARBA00023015"/>
    </source>
</evidence>
<evidence type="ECO:0000313" key="15">
    <source>
        <dbReference type="EMBL" id="TCK61811.1"/>
    </source>
</evidence>
<evidence type="ECO:0000313" key="16">
    <source>
        <dbReference type="Proteomes" id="UP000294614"/>
    </source>
</evidence>
<dbReference type="AlphaFoldDB" id="A0A4V2PS89"/>
<feature type="binding site" evidence="14">
    <location>
        <position position="95"/>
    </location>
    <ligand>
        <name>Fe cation</name>
        <dbReference type="ChEBI" id="CHEBI:24875"/>
    </ligand>
</feature>
<dbReference type="PANTHER" id="PTHR33202:SF2">
    <property type="entry name" value="FERRIC UPTAKE REGULATION PROTEIN"/>
    <property type="match status" value="1"/>
</dbReference>
<feature type="binding site" evidence="13">
    <location>
        <position position="144"/>
    </location>
    <ligand>
        <name>Zn(2+)</name>
        <dbReference type="ChEBI" id="CHEBI:29105"/>
    </ligand>
</feature>
<comment type="similarity">
    <text evidence="2">Belongs to the Fur family.</text>
</comment>
<evidence type="ECO:0000256" key="2">
    <source>
        <dbReference type="ARBA" id="ARBA00007957"/>
    </source>
</evidence>